<dbReference type="RefSeq" id="WP_151673511.1">
    <property type="nucleotide sequence ID" value="NZ_BKCG01000003.1"/>
</dbReference>
<proteinExistence type="predicted"/>
<reference evidence="1 2" key="1">
    <citation type="submission" date="2019-08" db="EMBL/GenBank/DDBJ databases">
        <title>Draft genome sequence of Ulvibacter marinus type strain NBRC 109484.</title>
        <authorList>
            <person name="Kawano K."/>
            <person name="Ushijima N."/>
            <person name="Kihara M."/>
            <person name="Itoh H."/>
        </authorList>
    </citation>
    <scope>NUCLEOTIDE SEQUENCE [LARGE SCALE GENOMIC DNA]</scope>
    <source>
        <strain evidence="1 2">NBRC 109484</strain>
    </source>
</reference>
<dbReference type="InterPro" id="IPR035959">
    <property type="entry name" value="RutC-like_sf"/>
</dbReference>
<name>A0A5J4J077_9FLAO</name>
<dbReference type="Gene3D" id="3.30.1330.40">
    <property type="entry name" value="RutC-like"/>
    <property type="match status" value="1"/>
</dbReference>
<dbReference type="PANTHER" id="PTHR43857">
    <property type="entry name" value="BLR7761 PROTEIN"/>
    <property type="match status" value="1"/>
</dbReference>
<comment type="caution">
    <text evidence="1">The sequence shown here is derived from an EMBL/GenBank/DDBJ whole genome shotgun (WGS) entry which is preliminary data.</text>
</comment>
<gene>
    <name evidence="1" type="ORF">ULMA_14260</name>
</gene>
<evidence type="ECO:0000313" key="2">
    <source>
        <dbReference type="Proteomes" id="UP000326509"/>
    </source>
</evidence>
<evidence type="ECO:0000313" key="1">
    <source>
        <dbReference type="EMBL" id="GER59318.1"/>
    </source>
</evidence>
<dbReference type="Proteomes" id="UP000326509">
    <property type="component" value="Unassembled WGS sequence"/>
</dbReference>
<keyword evidence="2" id="KW-1185">Reference proteome</keyword>
<dbReference type="OrthoDB" id="9799840at2"/>
<dbReference type="Pfam" id="PF01042">
    <property type="entry name" value="Ribonuc_L-PSP"/>
    <property type="match status" value="1"/>
</dbReference>
<dbReference type="SUPFAM" id="SSF55298">
    <property type="entry name" value="YjgF-like"/>
    <property type="match status" value="1"/>
</dbReference>
<accession>A0A5J4J077</accession>
<organism evidence="1 2">
    <name type="scientific">Patiriisocius marinus</name>
    <dbReference type="NCBI Taxonomy" id="1397112"/>
    <lineage>
        <taxon>Bacteria</taxon>
        <taxon>Pseudomonadati</taxon>
        <taxon>Bacteroidota</taxon>
        <taxon>Flavobacteriia</taxon>
        <taxon>Flavobacteriales</taxon>
        <taxon>Flavobacteriaceae</taxon>
        <taxon>Patiriisocius</taxon>
    </lineage>
</organism>
<dbReference type="CDD" id="cd00448">
    <property type="entry name" value="YjgF_YER057c_UK114_family"/>
    <property type="match status" value="1"/>
</dbReference>
<dbReference type="InterPro" id="IPR006175">
    <property type="entry name" value="YjgF/YER057c/UK114"/>
</dbReference>
<sequence>MKFSNSIHFGIATLLIAISVSSCDLPQNDVAKNEKNKTETQVEKHSEKPEYFLLRPEVEKAYGYSHAVKIGNSIKISGAVSMDDEGNPTAVGDLEQQMKNCYADLQKVLAHYGCTFDDVVVENVFTTDMSKFLTAAAYRTEIYKNHFPTGSWLGVTELAIPEFMIEIELEVHKTDL</sequence>
<dbReference type="PANTHER" id="PTHR43857:SF1">
    <property type="entry name" value="YJGH FAMILY PROTEIN"/>
    <property type="match status" value="1"/>
</dbReference>
<protein>
    <submittedName>
        <fullName evidence="1">Uncharacterized protein</fullName>
    </submittedName>
</protein>
<dbReference type="AlphaFoldDB" id="A0A5J4J077"/>
<dbReference type="PROSITE" id="PS51257">
    <property type="entry name" value="PROKAR_LIPOPROTEIN"/>
    <property type="match status" value="1"/>
</dbReference>
<dbReference type="EMBL" id="BKCG01000003">
    <property type="protein sequence ID" value="GER59318.1"/>
    <property type="molecule type" value="Genomic_DNA"/>
</dbReference>